<accession>A0A8T1XTN2</accession>
<proteinExistence type="predicted"/>
<organism evidence="1 2">
    <name type="scientific">Arabidopsis suecica</name>
    <name type="common">Swedish thale-cress</name>
    <name type="synonym">Cardaminopsis suecica</name>
    <dbReference type="NCBI Taxonomy" id="45249"/>
    <lineage>
        <taxon>Eukaryota</taxon>
        <taxon>Viridiplantae</taxon>
        <taxon>Streptophyta</taxon>
        <taxon>Embryophyta</taxon>
        <taxon>Tracheophyta</taxon>
        <taxon>Spermatophyta</taxon>
        <taxon>Magnoliopsida</taxon>
        <taxon>eudicotyledons</taxon>
        <taxon>Gunneridae</taxon>
        <taxon>Pentapetalae</taxon>
        <taxon>rosids</taxon>
        <taxon>malvids</taxon>
        <taxon>Brassicales</taxon>
        <taxon>Brassicaceae</taxon>
        <taxon>Camelineae</taxon>
        <taxon>Arabidopsis</taxon>
    </lineage>
</organism>
<protein>
    <submittedName>
        <fullName evidence="1">Uncharacterized protein</fullName>
    </submittedName>
</protein>
<dbReference type="AlphaFoldDB" id="A0A8T1XTN2"/>
<name>A0A8T1XTN2_ARASU</name>
<evidence type="ECO:0000313" key="1">
    <source>
        <dbReference type="EMBL" id="KAG7538079.1"/>
    </source>
</evidence>
<keyword evidence="2" id="KW-1185">Reference proteome</keyword>
<dbReference type="Proteomes" id="UP000694251">
    <property type="component" value="Chromosome 13"/>
</dbReference>
<evidence type="ECO:0000313" key="2">
    <source>
        <dbReference type="Proteomes" id="UP000694251"/>
    </source>
</evidence>
<sequence>MFERKLPASNGGVYVRIGRFSPSEKTSTESRLPPWSDLFSGSARRSLCPRHLSPPLIIPLHGVSPPRNLWRSDSRLAPAPPLPDRSRSGPATLFLESLIPLPDHHNFDVSSDLVGGGPSFARLNPTPFRRILCLARPSSFFRRLNLSSARDSSSFRRLNLSSARSYPPDHRGLPETSDLVAGVLIPVDLKSLSLRRLFPTRILPFFHRLTSSPMRSISIKRSPKQRSLYLRWAPTARNDFSTVVFSSPVNCRRWSVSRYPRVRDETLIVVGQSLSWFLGQRIFSLVLGLTSPVKDLMNLGQFLLKLINMGQFLPSWFLGNRENIWDQLIKRKTKLIHNAGNHSLLWPLVFGFNMPIFKFGSMYEGDNDMTGMFTMDLLFSDSIISSLEERQSFNFLFVERETSSASISHRHGKLSMCLLLRCLVEFQNTMLFMVIPFTRRGDFLYPFTSFILTGTNLPCISLLGSRILPTVVWFRSLLFIDDFGLWIARFSSRPFCDPPFQGMNAHALQAQYWKFKTAWNLLYSLWQWLPWSLAFWKRTALRIYENPSFMVELLISSISISFAVTLKSRFIPRIFNGRAVCLAKKARARNCIFSHVSSSVPDWLSPEESLFFPIT</sequence>
<gene>
    <name evidence="1" type="ORF">ISN44_As13g019000</name>
</gene>
<reference evidence="1 2" key="1">
    <citation type="submission" date="2020-12" db="EMBL/GenBank/DDBJ databases">
        <title>Concerted genomic and epigenomic changes stabilize Arabidopsis allopolyploids.</title>
        <authorList>
            <person name="Chen Z."/>
        </authorList>
    </citation>
    <scope>NUCLEOTIDE SEQUENCE [LARGE SCALE GENOMIC DNA]</scope>
    <source>
        <strain evidence="1">As9502</strain>
        <tissue evidence="1">Leaf</tissue>
    </source>
</reference>
<dbReference type="EMBL" id="JAEFBJ010000013">
    <property type="protein sequence ID" value="KAG7538079.1"/>
    <property type="molecule type" value="Genomic_DNA"/>
</dbReference>
<comment type="caution">
    <text evidence="1">The sequence shown here is derived from an EMBL/GenBank/DDBJ whole genome shotgun (WGS) entry which is preliminary data.</text>
</comment>